<gene>
    <name evidence="6" type="ORF">BVC80_887g57</name>
</gene>
<dbReference type="Pfam" id="PF00112">
    <property type="entry name" value="Peptidase_C1"/>
    <property type="match status" value="1"/>
</dbReference>
<keyword evidence="4" id="KW-1133">Transmembrane helix</keyword>
<organism evidence="6 7">
    <name type="scientific">Macleaya cordata</name>
    <name type="common">Five-seeded plume-poppy</name>
    <name type="synonym">Bocconia cordata</name>
    <dbReference type="NCBI Taxonomy" id="56857"/>
    <lineage>
        <taxon>Eukaryota</taxon>
        <taxon>Viridiplantae</taxon>
        <taxon>Streptophyta</taxon>
        <taxon>Embryophyta</taxon>
        <taxon>Tracheophyta</taxon>
        <taxon>Spermatophyta</taxon>
        <taxon>Magnoliopsida</taxon>
        <taxon>Ranunculales</taxon>
        <taxon>Papaveraceae</taxon>
        <taxon>Papaveroideae</taxon>
        <taxon>Macleaya</taxon>
    </lineage>
</organism>
<dbReference type="GO" id="GO:0006508">
    <property type="term" value="P:proteolysis"/>
    <property type="evidence" value="ECO:0007669"/>
    <property type="project" value="InterPro"/>
</dbReference>
<comment type="caution">
    <text evidence="6">The sequence shown here is derived from an EMBL/GenBank/DDBJ whole genome shotgun (WGS) entry which is preliminary data.</text>
</comment>
<feature type="region of interest" description="Disordered" evidence="3">
    <location>
        <begin position="218"/>
        <end position="244"/>
    </location>
</feature>
<comment type="similarity">
    <text evidence="1">Belongs to the peptidase C1 family.</text>
</comment>
<name>A0A200RDK2_MACCD</name>
<keyword evidence="4" id="KW-0812">Transmembrane</keyword>
<dbReference type="InterPro" id="IPR039417">
    <property type="entry name" value="Peptidase_C1A_papain-like"/>
</dbReference>
<evidence type="ECO:0000313" key="7">
    <source>
        <dbReference type="Proteomes" id="UP000195402"/>
    </source>
</evidence>
<dbReference type="SMART" id="SM00645">
    <property type="entry name" value="Pept_C1"/>
    <property type="match status" value="1"/>
</dbReference>
<dbReference type="AlphaFoldDB" id="A0A200RDK2"/>
<feature type="domain" description="Peptidase C1A papain C-terminal" evidence="5">
    <location>
        <begin position="15"/>
        <end position="208"/>
    </location>
</feature>
<evidence type="ECO:0000256" key="1">
    <source>
        <dbReference type="ARBA" id="ARBA00008455"/>
    </source>
</evidence>
<dbReference type="STRING" id="56857.A0A200RDK2"/>
<dbReference type="GO" id="GO:0008234">
    <property type="term" value="F:cysteine-type peptidase activity"/>
    <property type="evidence" value="ECO:0007669"/>
    <property type="project" value="InterPro"/>
</dbReference>
<dbReference type="EMBL" id="MVGT01000057">
    <property type="protein sequence ID" value="OVA20771.1"/>
    <property type="molecule type" value="Genomic_DNA"/>
</dbReference>
<dbReference type="OMA" id="VESANMI"/>
<dbReference type="Gene3D" id="3.90.70.10">
    <property type="entry name" value="Cysteine proteinases"/>
    <property type="match status" value="1"/>
</dbReference>
<dbReference type="InParanoid" id="A0A200RDK2"/>
<dbReference type="OrthoDB" id="689138at2759"/>
<dbReference type="InterPro" id="IPR000668">
    <property type="entry name" value="Peptidase_C1A_C"/>
</dbReference>
<evidence type="ECO:0000259" key="5">
    <source>
        <dbReference type="SMART" id="SM00645"/>
    </source>
</evidence>
<keyword evidence="4" id="KW-0472">Membrane</keyword>
<feature type="transmembrane region" description="Helical" evidence="4">
    <location>
        <begin position="150"/>
        <end position="173"/>
    </location>
</feature>
<evidence type="ECO:0000256" key="3">
    <source>
        <dbReference type="SAM" id="MobiDB-lite"/>
    </source>
</evidence>
<keyword evidence="7" id="KW-1185">Reference proteome</keyword>
<protein>
    <submittedName>
        <fullName evidence="6">Peptidase C1A</fullName>
    </submittedName>
</protein>
<sequence>MMANHPLTDDDDDDLPPSVDWRDKAIESLHAIKTKELVSLSVQEIIDCGPLIDGCKGGTVSGAFEYVIVNGIATEKDYPYTARRGRCKSAKVKNARMTIDSWKRVIPTTEEALMKAVARQPIAVSLMLDRQLLQFYQEGDIYRWPSGDKLHGVLLVAVMVLILMVPNIGSLGIHMEKSGEIKGYFRMYRGGCMEFGYADILKHPAYPIISNPHRIAPIDEDDDGAETETDDNEPAIKAFEKWKE</sequence>
<dbReference type="Proteomes" id="UP000195402">
    <property type="component" value="Unassembled WGS sequence"/>
</dbReference>
<reference evidence="6 7" key="1">
    <citation type="journal article" date="2017" name="Mol. Plant">
        <title>The Genome of Medicinal Plant Macleaya cordata Provides New Insights into Benzylisoquinoline Alkaloids Metabolism.</title>
        <authorList>
            <person name="Liu X."/>
            <person name="Liu Y."/>
            <person name="Huang P."/>
            <person name="Ma Y."/>
            <person name="Qing Z."/>
            <person name="Tang Q."/>
            <person name="Cao H."/>
            <person name="Cheng P."/>
            <person name="Zheng Y."/>
            <person name="Yuan Z."/>
            <person name="Zhou Y."/>
            <person name="Liu J."/>
            <person name="Tang Z."/>
            <person name="Zhuo Y."/>
            <person name="Zhang Y."/>
            <person name="Yu L."/>
            <person name="Huang J."/>
            <person name="Yang P."/>
            <person name="Peng Q."/>
            <person name="Zhang J."/>
            <person name="Jiang W."/>
            <person name="Zhang Z."/>
            <person name="Lin K."/>
            <person name="Ro D.K."/>
            <person name="Chen X."/>
            <person name="Xiong X."/>
            <person name="Shang Y."/>
            <person name="Huang S."/>
            <person name="Zeng J."/>
        </authorList>
    </citation>
    <scope>NUCLEOTIDE SEQUENCE [LARGE SCALE GENOMIC DNA]</scope>
    <source>
        <strain evidence="7">cv. BLH2017</strain>
        <tissue evidence="6">Root</tissue>
    </source>
</reference>
<dbReference type="InterPro" id="IPR013128">
    <property type="entry name" value="Peptidase_C1A"/>
</dbReference>
<dbReference type="SUPFAM" id="SSF54001">
    <property type="entry name" value="Cysteine proteinases"/>
    <property type="match status" value="1"/>
</dbReference>
<evidence type="ECO:0000313" key="6">
    <source>
        <dbReference type="EMBL" id="OVA20771.1"/>
    </source>
</evidence>
<dbReference type="CDD" id="cd02248">
    <property type="entry name" value="Peptidase_C1A"/>
    <property type="match status" value="1"/>
</dbReference>
<evidence type="ECO:0000256" key="4">
    <source>
        <dbReference type="SAM" id="Phobius"/>
    </source>
</evidence>
<proteinExistence type="inferred from homology"/>
<keyword evidence="2" id="KW-1015">Disulfide bond</keyword>
<dbReference type="InterPro" id="IPR038765">
    <property type="entry name" value="Papain-like_cys_pep_sf"/>
</dbReference>
<evidence type="ECO:0000256" key="2">
    <source>
        <dbReference type="ARBA" id="ARBA00023157"/>
    </source>
</evidence>
<accession>A0A200RDK2</accession>
<feature type="compositionally biased region" description="Acidic residues" evidence="3">
    <location>
        <begin position="218"/>
        <end position="233"/>
    </location>
</feature>
<dbReference type="PANTHER" id="PTHR12411">
    <property type="entry name" value="CYSTEINE PROTEASE FAMILY C1-RELATED"/>
    <property type="match status" value="1"/>
</dbReference>